<feature type="compositionally biased region" description="Low complexity" evidence="1">
    <location>
        <begin position="238"/>
        <end position="249"/>
    </location>
</feature>
<proteinExistence type="predicted"/>
<dbReference type="RefSeq" id="WP_162317091.1">
    <property type="nucleotide sequence ID" value="NZ_JAHQXF010000001.1"/>
</dbReference>
<feature type="compositionally biased region" description="Acidic residues" evidence="1">
    <location>
        <begin position="66"/>
        <end position="83"/>
    </location>
</feature>
<gene>
    <name evidence="2" type="ORF">KTS45_07300</name>
</gene>
<evidence type="ECO:0000313" key="2">
    <source>
        <dbReference type="EMBL" id="MBV0924008.1"/>
    </source>
</evidence>
<evidence type="ECO:0000313" key="3">
    <source>
        <dbReference type="Proteomes" id="UP000766550"/>
    </source>
</evidence>
<keyword evidence="3" id="KW-1185">Reference proteome</keyword>
<dbReference type="InterPro" id="IPR055519">
    <property type="entry name" value="DUF7093"/>
</dbReference>
<reference evidence="2 3" key="1">
    <citation type="submission" date="2021-06" db="EMBL/GenBank/DDBJ databases">
        <title>New haloarchaea isolates fom saline soil.</title>
        <authorList>
            <person name="Duran-Viseras A."/>
            <person name="Sanchez-Porro C.S."/>
            <person name="Ventosa A."/>
        </authorList>
    </citation>
    <scope>NUCLEOTIDE SEQUENCE [LARGE SCALE GENOMIC DNA]</scope>
    <source>
        <strain evidence="2 3">JCM 183640</strain>
    </source>
</reference>
<dbReference type="OrthoDB" id="205650at2157"/>
<dbReference type="AlphaFoldDB" id="A0A8J7YCJ4"/>
<feature type="region of interest" description="Disordered" evidence="1">
    <location>
        <begin position="50"/>
        <end position="250"/>
    </location>
</feature>
<accession>A0A8J7YCJ4</accession>
<feature type="compositionally biased region" description="Acidic residues" evidence="1">
    <location>
        <begin position="95"/>
        <end position="113"/>
    </location>
</feature>
<feature type="compositionally biased region" description="Acidic residues" evidence="1">
    <location>
        <begin position="127"/>
        <end position="151"/>
    </location>
</feature>
<dbReference type="Pfam" id="PF23373">
    <property type="entry name" value="DUF7093"/>
    <property type="match status" value="1"/>
</dbReference>
<evidence type="ECO:0000256" key="1">
    <source>
        <dbReference type="SAM" id="MobiDB-lite"/>
    </source>
</evidence>
<name>A0A8J7YCJ4_9EURY</name>
<comment type="caution">
    <text evidence="2">The sequence shown here is derived from an EMBL/GenBank/DDBJ whole genome shotgun (WGS) entry which is preliminary data.</text>
</comment>
<dbReference type="Proteomes" id="UP000766550">
    <property type="component" value="Unassembled WGS sequence"/>
</dbReference>
<feature type="compositionally biased region" description="Acidic residues" evidence="1">
    <location>
        <begin position="178"/>
        <end position="200"/>
    </location>
</feature>
<organism evidence="2 3">
    <name type="scientific">Haloarcula limicola</name>
    <dbReference type="NCBI Taxonomy" id="1429915"/>
    <lineage>
        <taxon>Archaea</taxon>
        <taxon>Methanobacteriati</taxon>
        <taxon>Methanobacteriota</taxon>
        <taxon>Stenosarchaea group</taxon>
        <taxon>Halobacteria</taxon>
        <taxon>Halobacteriales</taxon>
        <taxon>Haloarculaceae</taxon>
        <taxon>Haloarcula</taxon>
    </lineage>
</organism>
<sequence>MGLKCSVLGHTYGETTVEREREEQGSEVVITIQERETCERCGKTRIVSENKEVTSIETPADIAGDMVDDGDESEPAADEESVESVDAIDSFADSEPLDDPETETEEAERDADEGSASRPETAAGTETEVEAEAEAVEPDVDDAEILDDSDDGDRRGDSELENPTTDVSVSDAETGESVTDDEADPETDDAVIIDGDEDDAAGTTDREPGQWPEEPGDDSEDDGWRPDTDLTAEESVDGSAPAESAEGEAVTVPAGQFRCPECGFTTDVEASSLRAGDFCPECHRGTLVTGSE</sequence>
<dbReference type="EMBL" id="JAHQXF010000001">
    <property type="protein sequence ID" value="MBV0924008.1"/>
    <property type="molecule type" value="Genomic_DNA"/>
</dbReference>
<protein>
    <submittedName>
        <fullName evidence="2">Uncharacterized protein</fullName>
    </submittedName>
</protein>